<dbReference type="GO" id="GO:0005737">
    <property type="term" value="C:cytoplasm"/>
    <property type="evidence" value="ECO:0007669"/>
    <property type="project" value="UniProtKB-SubCell"/>
</dbReference>
<dbReference type="GO" id="GO:0006096">
    <property type="term" value="P:glycolytic process"/>
    <property type="evidence" value="ECO:0007669"/>
    <property type="project" value="UniProtKB-UniPathway"/>
</dbReference>
<dbReference type="SUPFAM" id="SSF53697">
    <property type="entry name" value="SIS domain"/>
    <property type="match status" value="1"/>
</dbReference>
<dbReference type="GO" id="GO:0097367">
    <property type="term" value="F:carbohydrate derivative binding"/>
    <property type="evidence" value="ECO:0007669"/>
    <property type="project" value="InterPro"/>
</dbReference>
<dbReference type="PROSITE" id="PS00958">
    <property type="entry name" value="TRANSALDOLASE_2"/>
    <property type="match status" value="1"/>
</dbReference>
<dbReference type="PANTHER" id="PTHR10683:SF31">
    <property type="entry name" value="TRANSALDOLASE"/>
    <property type="match status" value="1"/>
</dbReference>
<evidence type="ECO:0000256" key="8">
    <source>
        <dbReference type="ARBA" id="ARBA00023126"/>
    </source>
</evidence>
<keyword evidence="7 11" id="KW-0808">Transferase</keyword>
<evidence type="ECO:0000256" key="10">
    <source>
        <dbReference type="ARBA" id="ARBA00048810"/>
    </source>
</evidence>
<dbReference type="CDD" id="cd00955">
    <property type="entry name" value="Transaldolase_like"/>
    <property type="match status" value="1"/>
</dbReference>
<dbReference type="Pfam" id="PF00342">
    <property type="entry name" value="PGI"/>
    <property type="match status" value="1"/>
</dbReference>
<evidence type="ECO:0000256" key="3">
    <source>
        <dbReference type="ARBA" id="ARBA00004857"/>
    </source>
</evidence>
<evidence type="ECO:0000256" key="7">
    <source>
        <dbReference type="ARBA" id="ARBA00022679"/>
    </source>
</evidence>
<gene>
    <name evidence="11" type="primary">tal</name>
    <name evidence="13" type="ORF">ENP34_15325</name>
</gene>
<keyword evidence="8 11" id="KW-0570">Pentose shunt</keyword>
<dbReference type="InterPro" id="IPR001672">
    <property type="entry name" value="G6P_Isomerase"/>
</dbReference>
<name>A0A831X2G0_9BACT</name>
<dbReference type="GO" id="GO:0006094">
    <property type="term" value="P:gluconeogenesis"/>
    <property type="evidence" value="ECO:0007669"/>
    <property type="project" value="UniProtKB-KW"/>
</dbReference>
<dbReference type="PANTHER" id="PTHR10683">
    <property type="entry name" value="TRANSALDOLASE"/>
    <property type="match status" value="1"/>
</dbReference>
<comment type="pathway">
    <text evidence="3 11">Carbohydrate degradation; pentose phosphate pathway; D-glyceraldehyde 3-phosphate and beta-D-fructose 6-phosphate from D-ribose 5-phosphate and D-xylulose 5-phosphate (non-oxidative stage): step 2/3.</text>
</comment>
<dbReference type="InterPro" id="IPR046348">
    <property type="entry name" value="SIS_dom_sf"/>
</dbReference>
<dbReference type="InterPro" id="IPR018225">
    <property type="entry name" value="Transaldolase_AS"/>
</dbReference>
<dbReference type="Gene3D" id="3.40.50.10490">
    <property type="entry name" value="Glucose-6-phosphate isomerase like protein, domain 1"/>
    <property type="match status" value="3"/>
</dbReference>
<keyword evidence="12 13" id="KW-0413">Isomerase</keyword>
<organism evidence="13">
    <name type="scientific">Thermorudis peleae</name>
    <dbReference type="NCBI Taxonomy" id="1382356"/>
    <lineage>
        <taxon>Bacteria</taxon>
        <taxon>Pseudomonadati</taxon>
        <taxon>Thermomicrobiota</taxon>
        <taxon>Thermomicrobia</taxon>
        <taxon>Thermomicrobia incertae sedis</taxon>
        <taxon>Thermorudis</taxon>
    </lineage>
</organism>
<evidence type="ECO:0000256" key="2">
    <source>
        <dbReference type="ARBA" id="ARBA00004496"/>
    </source>
</evidence>
<accession>A0A831X2G0</accession>
<dbReference type="InterPro" id="IPR013785">
    <property type="entry name" value="Aldolase_TIM"/>
</dbReference>
<comment type="catalytic activity">
    <reaction evidence="12">
        <text>alpha-D-glucose 6-phosphate = beta-D-fructose 6-phosphate</text>
        <dbReference type="Rhea" id="RHEA:11816"/>
        <dbReference type="ChEBI" id="CHEBI:57634"/>
        <dbReference type="ChEBI" id="CHEBI:58225"/>
        <dbReference type="EC" id="5.3.1.9"/>
    </reaction>
</comment>
<comment type="subcellular location">
    <subcellularLocation>
        <location evidence="2 11">Cytoplasm</location>
    </subcellularLocation>
</comment>
<dbReference type="EC" id="2.2.1.2" evidence="5 11"/>
<dbReference type="PROSITE" id="PS01054">
    <property type="entry name" value="TRANSALDOLASE_1"/>
    <property type="match status" value="1"/>
</dbReference>
<comment type="pathway">
    <text evidence="12">Carbohydrate degradation; glycolysis; D-glyceraldehyde 3-phosphate and glycerone phosphate from D-glucose: step 2/4.</text>
</comment>
<comment type="similarity">
    <text evidence="4 11">Belongs to the transaldolase family. Type 2 subfamily.</text>
</comment>
<dbReference type="UniPathway" id="UPA00115">
    <property type="reaction ID" value="UER00414"/>
</dbReference>
<dbReference type="GO" id="GO:0004347">
    <property type="term" value="F:glucose-6-phosphate isomerase activity"/>
    <property type="evidence" value="ECO:0007669"/>
    <property type="project" value="UniProtKB-EC"/>
</dbReference>
<protein>
    <recommendedName>
        <fullName evidence="5 11">Transaldolase</fullName>
        <ecNumber evidence="5 11">2.2.1.2</ecNumber>
    </recommendedName>
</protein>
<dbReference type="HAMAP" id="MF_00493">
    <property type="entry name" value="Transaldolase_2"/>
    <property type="match status" value="1"/>
</dbReference>
<sequence>MSNPLKQLGAYGQSFWLDFLSRPMITSSELARLIEDDGLRGVTSNPTIFDKAIGSTDEYDEEIVELAARGLSSEAIFEALAVHDVQKACDLLRLVYEAADGQDGFVSLELPPDLAYDTEGSIREARRLFALIDRPNAMIKVPGTPQGIPAIEQLIADGVNVNITLLFSIQNYEQVMESYLRGVERRAERGLAVDRIASVASFFVSRVDTEVDRRLDELIAQTESPERRARLEALKGKVAIANAKIAYQRFKRVFLEGERFKRLQERHGARIQRPLWASTSTKNPAYSDVMYVEHLIGPYTVQTMAPVTVEAYRDHGQPRPNTVEEGVEEAEQTLAALAEVGINYDEVTELLQRQGVDLFAESYRSLMRRIDEKRRQLAVAIEGRASQLGPFDRDVRATAERLVRQRVIERLWAREPSIWSQDPTVQRAIAERLGWLAVHETMLERVGELEALTEEVRQAGFRQAVLLGMGGSSLAPEVFQRVFGNEARSPELIVLDTTNPDTIARLERELDLDRTLFIVSSKSGTTIETTSLYRYWYSRLAERKGEAAARHFIAITDPDTPLAREAQERGFRRIFLNPPDIGGRYSALSYFGLVPAAVIGLPVRALLEPAREMAERLRAERIDNPGLWLGVALARLAEAGRDKVTFITEPALTSLGDWLEQLLAESTGKQETGLVPIVGEPHLAPEGYGADRVFVGIDLALQPHPQTEALLGALAAAGHPVLRSRLWNTWELGAEFLRWEAATAIAGALLGINPFDEPNVQESKDRTGRLLDGFAKTRELTTPPATAANELVLASGIPAASVPEAIERFLDEVRLGGYLALLAFADPMPEVDSRLREARRLLLERLGVATTLGYGPRYLHSIGQLYKGGPPGGAFLLIVVEPRGDLPIPEAPYTFRTLFLAQAFGDYQALADRGKPVLLLRITGDPAHGLDWLLQHLVTAAAR</sequence>
<evidence type="ECO:0000256" key="6">
    <source>
        <dbReference type="ARBA" id="ARBA00022490"/>
    </source>
</evidence>
<dbReference type="Pfam" id="PF00923">
    <property type="entry name" value="TAL_FSA"/>
    <property type="match status" value="1"/>
</dbReference>
<dbReference type="InterPro" id="IPR001585">
    <property type="entry name" value="TAL/FSA"/>
</dbReference>
<keyword evidence="12" id="KW-0312">Gluconeogenesis</keyword>
<dbReference type="Gene3D" id="3.20.20.70">
    <property type="entry name" value="Aldolase class I"/>
    <property type="match status" value="1"/>
</dbReference>
<evidence type="ECO:0000256" key="5">
    <source>
        <dbReference type="ARBA" id="ARBA00013151"/>
    </source>
</evidence>
<dbReference type="NCBIfam" id="NF007080">
    <property type="entry name" value="PRK09533.1"/>
    <property type="match status" value="1"/>
</dbReference>
<keyword evidence="6 11" id="KW-0963">Cytoplasm</keyword>
<comment type="caution">
    <text evidence="13">The sequence shown here is derived from an EMBL/GenBank/DDBJ whole genome shotgun (WGS) entry which is preliminary data.</text>
</comment>
<evidence type="ECO:0000256" key="12">
    <source>
        <dbReference type="RuleBase" id="RU000612"/>
    </source>
</evidence>
<feature type="active site" description="Schiff-base intermediate with substrate" evidence="11">
    <location>
        <position position="140"/>
    </location>
</feature>
<keyword evidence="12" id="KW-0324">Glycolysis</keyword>
<dbReference type="NCBIfam" id="TIGR00876">
    <property type="entry name" value="tal_mycobact"/>
    <property type="match status" value="1"/>
</dbReference>
<keyword evidence="9 11" id="KW-0704">Schiff base</keyword>
<comment type="similarity">
    <text evidence="12">Belongs to the GPI family.</text>
</comment>
<dbReference type="PROSITE" id="PS51463">
    <property type="entry name" value="P_GLUCOSE_ISOMERASE_3"/>
    <property type="match status" value="1"/>
</dbReference>
<comment type="function">
    <text evidence="1 11">Transaldolase is important for the balance of metabolites in the pentose-phosphate pathway.</text>
</comment>
<dbReference type="AlphaFoldDB" id="A0A831X2G0"/>
<reference evidence="13" key="1">
    <citation type="journal article" date="2020" name="mSystems">
        <title>Genome- and Community-Level Interaction Insights into Carbon Utilization and Element Cycling Functions of Hydrothermarchaeota in Hydrothermal Sediment.</title>
        <authorList>
            <person name="Zhou Z."/>
            <person name="Liu Y."/>
            <person name="Xu W."/>
            <person name="Pan J."/>
            <person name="Luo Z.H."/>
            <person name="Li M."/>
        </authorList>
    </citation>
    <scope>NUCLEOTIDE SEQUENCE [LARGE SCALE GENOMIC DNA]</scope>
    <source>
        <strain evidence="13">SpSt-210</strain>
    </source>
</reference>
<dbReference type="GO" id="GO:0006098">
    <property type="term" value="P:pentose-phosphate shunt"/>
    <property type="evidence" value="ECO:0007669"/>
    <property type="project" value="UniProtKB-UniRule"/>
</dbReference>
<dbReference type="InterPro" id="IPR035476">
    <property type="entry name" value="SIS_PGI_1"/>
</dbReference>
<evidence type="ECO:0000313" key="13">
    <source>
        <dbReference type="EMBL" id="HEG92786.1"/>
    </source>
</evidence>
<dbReference type="UniPathway" id="UPA00109">
    <property type="reaction ID" value="UER00181"/>
</dbReference>
<dbReference type="NCBIfam" id="NF002881">
    <property type="entry name" value="PRK03343.1"/>
    <property type="match status" value="1"/>
</dbReference>
<evidence type="ECO:0000256" key="11">
    <source>
        <dbReference type="HAMAP-Rule" id="MF_00493"/>
    </source>
</evidence>
<dbReference type="PRINTS" id="PR00662">
    <property type="entry name" value="G6PISOMERASE"/>
</dbReference>
<dbReference type="CDD" id="cd05015">
    <property type="entry name" value="SIS_PGI_1"/>
    <property type="match status" value="1"/>
</dbReference>
<evidence type="ECO:0000256" key="9">
    <source>
        <dbReference type="ARBA" id="ARBA00023270"/>
    </source>
</evidence>
<dbReference type="InterPro" id="IPR004732">
    <property type="entry name" value="Transaldolase_2"/>
</dbReference>
<proteinExistence type="inferred from homology"/>
<dbReference type="SUPFAM" id="SSF51569">
    <property type="entry name" value="Aldolase"/>
    <property type="match status" value="1"/>
</dbReference>
<evidence type="ECO:0000256" key="1">
    <source>
        <dbReference type="ARBA" id="ARBA00003518"/>
    </source>
</evidence>
<evidence type="ECO:0000256" key="4">
    <source>
        <dbReference type="ARBA" id="ARBA00008426"/>
    </source>
</evidence>
<comment type="catalytic activity">
    <reaction evidence="10 11">
        <text>D-sedoheptulose 7-phosphate + D-glyceraldehyde 3-phosphate = D-erythrose 4-phosphate + beta-D-fructose 6-phosphate</text>
        <dbReference type="Rhea" id="RHEA:17053"/>
        <dbReference type="ChEBI" id="CHEBI:16897"/>
        <dbReference type="ChEBI" id="CHEBI:57483"/>
        <dbReference type="ChEBI" id="CHEBI:57634"/>
        <dbReference type="ChEBI" id="CHEBI:59776"/>
        <dbReference type="EC" id="2.2.1.2"/>
    </reaction>
</comment>
<dbReference type="EMBL" id="DSIY01000357">
    <property type="protein sequence ID" value="HEG92786.1"/>
    <property type="molecule type" value="Genomic_DNA"/>
</dbReference>
<dbReference type="GO" id="GO:0004801">
    <property type="term" value="F:transaldolase activity"/>
    <property type="evidence" value="ECO:0007669"/>
    <property type="project" value="UniProtKB-UniRule"/>
</dbReference>